<reference evidence="3" key="1">
    <citation type="submission" date="2022-10" db="EMBL/GenBank/DDBJ databases">
        <title>Culturing micro-colonial fungi from biological soil crusts in the Mojave desert and describing Neophaeococcomyces mojavensis, and introducing the new genera and species Taxawa tesnikishii.</title>
        <authorList>
            <person name="Kurbessoian T."/>
            <person name="Stajich J.E."/>
        </authorList>
    </citation>
    <scope>NUCLEOTIDE SEQUENCE</scope>
    <source>
        <strain evidence="3">TK_41</strain>
    </source>
</reference>
<dbReference type="AlphaFoldDB" id="A0AA38XDU5"/>
<dbReference type="Proteomes" id="UP001172673">
    <property type="component" value="Unassembled WGS sequence"/>
</dbReference>
<sequence length="109" mass="13118">MANFDTKFDHFLYYGNILFLIAGVRIIVGLGEYFERWLRRKDEQQAKILNLRPHPRSLSDEELYVLSRNVGKEAHRRGWRPYEYDDESEEVEEGWEQYDSEDSTLIDEI</sequence>
<organism evidence="3 4">
    <name type="scientific">Cladophialophora chaetospira</name>
    <dbReference type="NCBI Taxonomy" id="386627"/>
    <lineage>
        <taxon>Eukaryota</taxon>
        <taxon>Fungi</taxon>
        <taxon>Dikarya</taxon>
        <taxon>Ascomycota</taxon>
        <taxon>Pezizomycotina</taxon>
        <taxon>Eurotiomycetes</taxon>
        <taxon>Chaetothyriomycetidae</taxon>
        <taxon>Chaetothyriales</taxon>
        <taxon>Herpotrichiellaceae</taxon>
        <taxon>Cladophialophora</taxon>
    </lineage>
</organism>
<name>A0AA38XDU5_9EURO</name>
<feature type="region of interest" description="Disordered" evidence="1">
    <location>
        <begin position="84"/>
        <end position="109"/>
    </location>
</feature>
<keyword evidence="4" id="KW-1185">Reference proteome</keyword>
<protein>
    <submittedName>
        <fullName evidence="3">Uncharacterized protein</fullName>
    </submittedName>
</protein>
<evidence type="ECO:0000313" key="3">
    <source>
        <dbReference type="EMBL" id="KAJ9611607.1"/>
    </source>
</evidence>
<keyword evidence="2" id="KW-0472">Membrane</keyword>
<evidence type="ECO:0000256" key="2">
    <source>
        <dbReference type="SAM" id="Phobius"/>
    </source>
</evidence>
<evidence type="ECO:0000313" key="4">
    <source>
        <dbReference type="Proteomes" id="UP001172673"/>
    </source>
</evidence>
<accession>A0AA38XDU5</accession>
<dbReference type="EMBL" id="JAPDRK010000006">
    <property type="protein sequence ID" value="KAJ9611607.1"/>
    <property type="molecule type" value="Genomic_DNA"/>
</dbReference>
<comment type="caution">
    <text evidence="3">The sequence shown here is derived from an EMBL/GenBank/DDBJ whole genome shotgun (WGS) entry which is preliminary data.</text>
</comment>
<keyword evidence="2" id="KW-1133">Transmembrane helix</keyword>
<gene>
    <name evidence="3" type="ORF">H2200_004791</name>
</gene>
<keyword evidence="2" id="KW-0812">Transmembrane</keyword>
<feature type="transmembrane region" description="Helical" evidence="2">
    <location>
        <begin position="12"/>
        <end position="34"/>
    </location>
</feature>
<evidence type="ECO:0000256" key="1">
    <source>
        <dbReference type="SAM" id="MobiDB-lite"/>
    </source>
</evidence>
<proteinExistence type="predicted"/>